<dbReference type="HOGENOM" id="CLU_010119_6_1_1"/>
<dbReference type="InterPro" id="IPR027443">
    <property type="entry name" value="IPNS-like_sf"/>
</dbReference>
<keyword evidence="2" id="KW-0479">Metal-binding</keyword>
<keyword evidence="5" id="KW-1185">Reference proteome</keyword>
<name>A0A074YNG9_AURSE</name>
<dbReference type="SUPFAM" id="SSF51197">
    <property type="entry name" value="Clavaminate synthase-like"/>
    <property type="match status" value="1"/>
</dbReference>
<dbReference type="Proteomes" id="UP000030641">
    <property type="component" value="Unassembled WGS sequence"/>
</dbReference>
<dbReference type="InterPro" id="IPR044861">
    <property type="entry name" value="IPNS-like_FE2OG_OXY"/>
</dbReference>
<evidence type="ECO:0000313" key="4">
    <source>
        <dbReference type="EMBL" id="KEQ99363.1"/>
    </source>
</evidence>
<evidence type="ECO:0000256" key="2">
    <source>
        <dbReference type="RuleBase" id="RU003682"/>
    </source>
</evidence>
<dbReference type="InParanoid" id="A0A074YNG9"/>
<comment type="similarity">
    <text evidence="1 2">Belongs to the iron/ascorbate-dependent oxidoreductase family.</text>
</comment>
<gene>
    <name evidence="4" type="ORF">AUEXF2481DRAFT_25277</name>
</gene>
<dbReference type="InterPro" id="IPR005123">
    <property type="entry name" value="Oxoglu/Fe-dep_dioxygenase_dom"/>
</dbReference>
<dbReference type="InterPro" id="IPR026992">
    <property type="entry name" value="DIOX_N"/>
</dbReference>
<evidence type="ECO:0000259" key="3">
    <source>
        <dbReference type="PROSITE" id="PS51471"/>
    </source>
</evidence>
<dbReference type="GO" id="GO:0016491">
    <property type="term" value="F:oxidoreductase activity"/>
    <property type="evidence" value="ECO:0007669"/>
    <property type="project" value="UniProtKB-KW"/>
</dbReference>
<dbReference type="OrthoDB" id="288590at2759"/>
<dbReference type="GO" id="GO:0046872">
    <property type="term" value="F:metal ion binding"/>
    <property type="evidence" value="ECO:0007669"/>
    <property type="project" value="UniProtKB-KW"/>
</dbReference>
<accession>A0A074YNG9</accession>
<sequence>MPLSNQTEPNIPIVDFKHWDERHGRQQIAQSLVDGCRDVGFVNIINHGISEAEIQEAFDWTKRLFDLTHEEKMRAPHPPGPDVHRGYSYPGLEKVSQVYGVDADREHVGKALREVKDCKESYEIGSEDNSFMPNVWLPEDVLPGFRDFGLSFYWKCNTVAQKILTALATGLQLDSADTLTQVHSGDYNQLRLLHYPPIKAEELEKQTSARMPAHSDWGSITLLFQDDCGGLQVEDPREKGRFIDATPIKNGLIMNVGDMLMRWSNAVDYLKSTLHRVTLPPLSDRFEGKDRLTRERYSIPYFLTPDMNTVVQCMEACKRLTGAPKYEPVKAGEYLQMRAKLQYEA</sequence>
<protein>
    <recommendedName>
        <fullName evidence="3">Fe2OG dioxygenase domain-containing protein</fullName>
    </recommendedName>
</protein>
<dbReference type="RefSeq" id="XP_013347976.1">
    <property type="nucleotide sequence ID" value="XM_013492522.1"/>
</dbReference>
<organism evidence="4 5">
    <name type="scientific">Aureobasidium subglaciale (strain EXF-2481)</name>
    <name type="common">Aureobasidium pullulans var. subglaciale</name>
    <dbReference type="NCBI Taxonomy" id="1043005"/>
    <lineage>
        <taxon>Eukaryota</taxon>
        <taxon>Fungi</taxon>
        <taxon>Dikarya</taxon>
        <taxon>Ascomycota</taxon>
        <taxon>Pezizomycotina</taxon>
        <taxon>Dothideomycetes</taxon>
        <taxon>Dothideomycetidae</taxon>
        <taxon>Dothideales</taxon>
        <taxon>Saccotheciaceae</taxon>
        <taxon>Aureobasidium</taxon>
    </lineage>
</organism>
<dbReference type="InterPro" id="IPR050231">
    <property type="entry name" value="Iron_ascorbate_oxido_reductase"/>
</dbReference>
<proteinExistence type="inferred from homology"/>
<feature type="domain" description="Fe2OG dioxygenase" evidence="3">
    <location>
        <begin position="186"/>
        <end position="305"/>
    </location>
</feature>
<evidence type="ECO:0000313" key="5">
    <source>
        <dbReference type="Proteomes" id="UP000030641"/>
    </source>
</evidence>
<keyword evidence="2" id="KW-0408">Iron</keyword>
<dbReference type="PROSITE" id="PS51471">
    <property type="entry name" value="FE2OG_OXY"/>
    <property type="match status" value="1"/>
</dbReference>
<dbReference type="Gene3D" id="2.60.120.330">
    <property type="entry name" value="B-lactam Antibiotic, Isopenicillin N Synthase, Chain"/>
    <property type="match status" value="1"/>
</dbReference>
<dbReference type="PANTHER" id="PTHR47990">
    <property type="entry name" value="2-OXOGLUTARATE (2OG) AND FE(II)-DEPENDENT OXYGENASE SUPERFAMILY PROTEIN-RELATED"/>
    <property type="match status" value="1"/>
</dbReference>
<dbReference type="AlphaFoldDB" id="A0A074YNG9"/>
<evidence type="ECO:0000256" key="1">
    <source>
        <dbReference type="ARBA" id="ARBA00008056"/>
    </source>
</evidence>
<dbReference type="GeneID" id="25362947"/>
<dbReference type="STRING" id="1043005.A0A074YNG9"/>
<dbReference type="GO" id="GO:0044283">
    <property type="term" value="P:small molecule biosynthetic process"/>
    <property type="evidence" value="ECO:0007669"/>
    <property type="project" value="UniProtKB-ARBA"/>
</dbReference>
<dbReference type="PRINTS" id="PR00682">
    <property type="entry name" value="IPNSYNTHASE"/>
</dbReference>
<dbReference type="Pfam" id="PF03171">
    <property type="entry name" value="2OG-FeII_Oxy"/>
    <property type="match status" value="1"/>
</dbReference>
<reference evidence="4 5" key="1">
    <citation type="journal article" date="2014" name="BMC Genomics">
        <title>Genome sequencing of four Aureobasidium pullulans varieties: biotechnological potential, stress tolerance, and description of new species.</title>
        <authorList>
            <person name="Gostin Ar C."/>
            <person name="Ohm R.A."/>
            <person name="Kogej T."/>
            <person name="Sonjak S."/>
            <person name="Turk M."/>
            <person name="Zajc J."/>
            <person name="Zalar P."/>
            <person name="Grube M."/>
            <person name="Sun H."/>
            <person name="Han J."/>
            <person name="Sharma A."/>
            <person name="Chiniquy J."/>
            <person name="Ngan C.Y."/>
            <person name="Lipzen A."/>
            <person name="Barry K."/>
            <person name="Grigoriev I.V."/>
            <person name="Gunde-Cimerman N."/>
        </authorList>
    </citation>
    <scope>NUCLEOTIDE SEQUENCE [LARGE SCALE GENOMIC DNA]</scope>
    <source>
        <strain evidence="4 5">EXF-2481</strain>
    </source>
</reference>
<dbReference type="OMA" id="ARCPAHT"/>
<keyword evidence="2" id="KW-0560">Oxidoreductase</keyword>
<dbReference type="EMBL" id="KL584750">
    <property type="protein sequence ID" value="KEQ99363.1"/>
    <property type="molecule type" value="Genomic_DNA"/>
</dbReference>
<dbReference type="Pfam" id="PF14226">
    <property type="entry name" value="DIOX_N"/>
    <property type="match status" value="1"/>
</dbReference>